<dbReference type="RefSeq" id="WP_054875117.1">
    <property type="nucleotide sequence ID" value="NZ_LKET01000032.1"/>
</dbReference>
<name>A0A0N8NT57_9CLOT</name>
<dbReference type="EMBL" id="LKET01000032">
    <property type="protein sequence ID" value="KPU43904.1"/>
    <property type="molecule type" value="Genomic_DNA"/>
</dbReference>
<dbReference type="STRING" id="36849.OXPF_20690"/>
<dbReference type="PANTHER" id="PTHR34215:SF1">
    <property type="entry name" value="YLXR DOMAIN-CONTAINING PROTEIN"/>
    <property type="match status" value="1"/>
</dbReference>
<dbReference type="InterPro" id="IPR037465">
    <property type="entry name" value="YlxR"/>
</dbReference>
<dbReference type="PATRIC" id="fig|36849.3.peg.2186"/>
<dbReference type="NCBIfam" id="NF047356">
    <property type="entry name" value="RNA_bind_RnpM"/>
    <property type="match status" value="1"/>
</dbReference>
<dbReference type="Gene3D" id="3.30.1230.10">
    <property type="entry name" value="YlxR-like"/>
    <property type="match status" value="1"/>
</dbReference>
<accession>A0A0N8NT57</accession>
<evidence type="ECO:0000313" key="3">
    <source>
        <dbReference type="Proteomes" id="UP000050326"/>
    </source>
</evidence>
<dbReference type="AlphaFoldDB" id="A0A0N8NT57"/>
<keyword evidence="3" id="KW-1185">Reference proteome</keyword>
<gene>
    <name evidence="2" type="ORF">OXPF_20690</name>
</gene>
<dbReference type="Pfam" id="PF04296">
    <property type="entry name" value="YlxR"/>
    <property type="match status" value="1"/>
</dbReference>
<dbReference type="Proteomes" id="UP000050326">
    <property type="component" value="Unassembled WGS sequence"/>
</dbReference>
<organism evidence="2 3">
    <name type="scientific">Oxobacter pfennigii</name>
    <dbReference type="NCBI Taxonomy" id="36849"/>
    <lineage>
        <taxon>Bacteria</taxon>
        <taxon>Bacillati</taxon>
        <taxon>Bacillota</taxon>
        <taxon>Clostridia</taxon>
        <taxon>Eubacteriales</taxon>
        <taxon>Clostridiaceae</taxon>
        <taxon>Oxobacter</taxon>
    </lineage>
</organism>
<dbReference type="CDD" id="cd00279">
    <property type="entry name" value="YlxR"/>
    <property type="match status" value="1"/>
</dbReference>
<dbReference type="SUPFAM" id="SSF64376">
    <property type="entry name" value="YlxR-like"/>
    <property type="match status" value="1"/>
</dbReference>
<protein>
    <recommendedName>
        <fullName evidence="1">YlxR domain-containing protein</fullName>
    </recommendedName>
</protein>
<reference evidence="2 3" key="1">
    <citation type="submission" date="2015-09" db="EMBL/GenBank/DDBJ databases">
        <title>Genome sequence of Oxobacter pfennigii DSM 3222.</title>
        <authorList>
            <person name="Poehlein A."/>
            <person name="Bengelsdorf F.R."/>
            <person name="Schiel-Bengelsdorf B."/>
            <person name="Duerre P."/>
            <person name="Daniel R."/>
        </authorList>
    </citation>
    <scope>NUCLEOTIDE SEQUENCE [LARGE SCALE GENOMIC DNA]</scope>
    <source>
        <strain evidence="2 3">DSM 3222</strain>
    </source>
</reference>
<feature type="domain" description="YlxR" evidence="1">
    <location>
        <begin position="10"/>
        <end position="84"/>
    </location>
</feature>
<dbReference type="InterPro" id="IPR035931">
    <property type="entry name" value="YlxR-like_sf"/>
</dbReference>
<evidence type="ECO:0000259" key="1">
    <source>
        <dbReference type="Pfam" id="PF04296"/>
    </source>
</evidence>
<dbReference type="OrthoDB" id="9813251at2"/>
<comment type="caution">
    <text evidence="2">The sequence shown here is derived from an EMBL/GenBank/DDBJ whole genome shotgun (WGS) entry which is preliminary data.</text>
</comment>
<proteinExistence type="predicted"/>
<dbReference type="PANTHER" id="PTHR34215">
    <property type="entry name" value="BLL0784 PROTEIN"/>
    <property type="match status" value="1"/>
</dbReference>
<evidence type="ECO:0000313" key="2">
    <source>
        <dbReference type="EMBL" id="KPU43904.1"/>
    </source>
</evidence>
<sequence>MLKKKKIPLRMCLGCQEMKPKKELIRVVKTAKEDEIKIDITGKLSGRGAYVCRNMECFEKAYKAKKLERALEHQIAPDIYESLRKEILPVE</sequence>
<dbReference type="InterPro" id="IPR007393">
    <property type="entry name" value="YlxR_dom"/>
</dbReference>